<keyword evidence="3" id="KW-0378">Hydrolase</keyword>
<protein>
    <submittedName>
        <fullName evidence="6">Arylsulfatase A</fullName>
    </submittedName>
</protein>
<dbReference type="STRING" id="188872.SAMN03080602_01436"/>
<dbReference type="InterPro" id="IPR017850">
    <property type="entry name" value="Alkaline_phosphatase_core_sf"/>
</dbReference>
<keyword evidence="7" id="KW-1185">Reference proteome</keyword>
<evidence type="ECO:0000256" key="1">
    <source>
        <dbReference type="ARBA" id="ARBA00008779"/>
    </source>
</evidence>
<dbReference type="Gene3D" id="3.40.720.10">
    <property type="entry name" value="Alkaline Phosphatase, subunit A"/>
    <property type="match status" value="1"/>
</dbReference>
<evidence type="ECO:0000256" key="2">
    <source>
        <dbReference type="ARBA" id="ARBA00022723"/>
    </source>
</evidence>
<sequence>MKYKVQMFFRQYLILVCTLVLLASCNENKKEKSQEGQKTAKPNVLVLLTDQWRAQATGYAGDPNVDTPHLDSLAAISVNFKNAVSGMPVCSPFRASLLTGQRPLTHGVFMNDVQLDTNAVTIAKVFNKEGYDTGYIGKWHLDGHGRLQNVTPGQRRQGFQFWKGNECTHDYNQSVYYDNDDPNRKIWDGYDTFEQTDAAIDYIKERKSAKNPFMMILSYGTPHAPYHTAPLEYRNRFDPEKIQLRRNVPDSLKERAKKDLAGYYAHIAALDDMIGKVIKNLKDSGQFANTIIVFTADHGDLLGSHGAYKKQQPYEESARVPMLYYIPEKLNIAPGEREALMNSEDIMPTLLSLCDISIPNTVEGLDYRPYMEGAAEIGHATLLTCVQPFGQWNKVQHGGREYRAIKTLQYTYARDLNGPWLLFDNINDPYQLFNLVGNEGYTTLQDELEKQLSHRLKETGDEFLPGMEYIKKWGYPVDETGTVPYTN</sequence>
<evidence type="ECO:0000313" key="7">
    <source>
        <dbReference type="Proteomes" id="UP000193420"/>
    </source>
</evidence>
<accession>A0A1X7J3H7</accession>
<comment type="similarity">
    <text evidence="1">Belongs to the sulfatase family.</text>
</comment>
<proteinExistence type="inferred from homology"/>
<evidence type="ECO:0000256" key="3">
    <source>
        <dbReference type="ARBA" id="ARBA00022801"/>
    </source>
</evidence>
<dbReference type="RefSeq" id="WP_217807498.1">
    <property type="nucleotide sequence ID" value="NZ_FXAO01000002.1"/>
</dbReference>
<dbReference type="PROSITE" id="PS00149">
    <property type="entry name" value="SULFATASE_2"/>
    <property type="match status" value="1"/>
</dbReference>
<dbReference type="Gene3D" id="3.30.1120.10">
    <property type="match status" value="1"/>
</dbReference>
<feature type="domain" description="Sulfatase N-terminal" evidence="5">
    <location>
        <begin position="42"/>
        <end position="355"/>
    </location>
</feature>
<dbReference type="GO" id="GO:0046872">
    <property type="term" value="F:metal ion binding"/>
    <property type="evidence" value="ECO:0007669"/>
    <property type="project" value="UniProtKB-KW"/>
</dbReference>
<name>A0A1X7J3H7_9FLAO</name>
<organism evidence="6 7">
    <name type="scientific">Arenibacter troitsensis</name>
    <dbReference type="NCBI Taxonomy" id="188872"/>
    <lineage>
        <taxon>Bacteria</taxon>
        <taxon>Pseudomonadati</taxon>
        <taxon>Bacteroidota</taxon>
        <taxon>Flavobacteriia</taxon>
        <taxon>Flavobacteriales</taxon>
        <taxon>Flavobacteriaceae</taxon>
        <taxon>Arenibacter</taxon>
    </lineage>
</organism>
<dbReference type="InterPro" id="IPR050738">
    <property type="entry name" value="Sulfatase"/>
</dbReference>
<dbReference type="PROSITE" id="PS51257">
    <property type="entry name" value="PROKAR_LIPOPROTEIN"/>
    <property type="match status" value="1"/>
</dbReference>
<gene>
    <name evidence="6" type="ORF">SAMN03080602_01436</name>
</gene>
<dbReference type="GO" id="GO:0004065">
    <property type="term" value="F:arylsulfatase activity"/>
    <property type="evidence" value="ECO:0007669"/>
    <property type="project" value="TreeGrafter"/>
</dbReference>
<dbReference type="EMBL" id="FXAO01000002">
    <property type="protein sequence ID" value="SMG21793.1"/>
    <property type="molecule type" value="Genomic_DNA"/>
</dbReference>
<dbReference type="PANTHER" id="PTHR42693:SF53">
    <property type="entry name" value="ENDO-4-O-SULFATASE"/>
    <property type="match status" value="1"/>
</dbReference>
<dbReference type="Proteomes" id="UP000193420">
    <property type="component" value="Unassembled WGS sequence"/>
</dbReference>
<keyword evidence="4" id="KW-0106">Calcium</keyword>
<dbReference type="AlphaFoldDB" id="A0A1X7J3H7"/>
<evidence type="ECO:0000256" key="4">
    <source>
        <dbReference type="ARBA" id="ARBA00022837"/>
    </source>
</evidence>
<dbReference type="SUPFAM" id="SSF53649">
    <property type="entry name" value="Alkaline phosphatase-like"/>
    <property type="match status" value="1"/>
</dbReference>
<dbReference type="CDD" id="cd16034">
    <property type="entry name" value="sulfatase_like"/>
    <property type="match status" value="1"/>
</dbReference>
<evidence type="ECO:0000313" key="6">
    <source>
        <dbReference type="EMBL" id="SMG21793.1"/>
    </source>
</evidence>
<evidence type="ECO:0000259" key="5">
    <source>
        <dbReference type="Pfam" id="PF00884"/>
    </source>
</evidence>
<keyword evidence="2" id="KW-0479">Metal-binding</keyword>
<dbReference type="InterPro" id="IPR024607">
    <property type="entry name" value="Sulfatase_CS"/>
</dbReference>
<dbReference type="Pfam" id="PF00884">
    <property type="entry name" value="Sulfatase"/>
    <property type="match status" value="1"/>
</dbReference>
<dbReference type="PANTHER" id="PTHR42693">
    <property type="entry name" value="ARYLSULFATASE FAMILY MEMBER"/>
    <property type="match status" value="1"/>
</dbReference>
<dbReference type="InterPro" id="IPR000917">
    <property type="entry name" value="Sulfatase_N"/>
</dbReference>
<reference evidence="7" key="1">
    <citation type="submission" date="2017-04" db="EMBL/GenBank/DDBJ databases">
        <authorList>
            <person name="Varghese N."/>
            <person name="Submissions S."/>
        </authorList>
    </citation>
    <scope>NUCLEOTIDE SEQUENCE [LARGE SCALE GENOMIC DNA]</scope>
    <source>
        <strain evidence="7">DSM 19835</strain>
    </source>
</reference>